<dbReference type="AlphaFoldDB" id="T0YHJ2"/>
<dbReference type="EMBL" id="AUZZ01009100">
    <property type="protein sequence ID" value="EQD34916.1"/>
    <property type="molecule type" value="Genomic_DNA"/>
</dbReference>
<feature type="non-terminal residue" evidence="1">
    <location>
        <position position="181"/>
    </location>
</feature>
<evidence type="ECO:0000313" key="1">
    <source>
        <dbReference type="EMBL" id="EQD34916.1"/>
    </source>
</evidence>
<reference evidence="1" key="2">
    <citation type="journal article" date="2014" name="ISME J.">
        <title>Microbial stratification in low pH oxic and suboxic macroscopic growths along an acid mine drainage.</title>
        <authorList>
            <person name="Mendez-Garcia C."/>
            <person name="Mesa V."/>
            <person name="Sprenger R.R."/>
            <person name="Richter M."/>
            <person name="Diez M.S."/>
            <person name="Solano J."/>
            <person name="Bargiela R."/>
            <person name="Golyshina O.V."/>
            <person name="Manteca A."/>
            <person name="Ramos J.L."/>
            <person name="Gallego J.R."/>
            <person name="Llorente I."/>
            <person name="Martins Dos Santos V.A."/>
            <person name="Jensen O.N."/>
            <person name="Pelaez A.I."/>
            <person name="Sanchez J."/>
            <person name="Ferrer M."/>
        </authorList>
    </citation>
    <scope>NUCLEOTIDE SEQUENCE</scope>
</reference>
<accession>T0YHJ2</accession>
<protein>
    <submittedName>
        <fullName evidence="1">Uncharacterized protein</fullName>
    </submittedName>
</protein>
<sequence>MPTITIAKRFRGPAQSANGGYFAGCVAAQVTHPVTVRLLRPPPLDTPLEVQALPDAALAILLGSERIGLAQPADLTLTPRPGPTYFEAVEASRRYAGFKHHRFPSCFVCGTQRVRGDGMRIFAGPLPERDLVAAPWVPDPSLEAGDDKVRPEFMSAALDCPGFYAVTPRRPHDAPRRDHAA</sequence>
<organism evidence="1">
    <name type="scientific">mine drainage metagenome</name>
    <dbReference type="NCBI Taxonomy" id="410659"/>
    <lineage>
        <taxon>unclassified sequences</taxon>
        <taxon>metagenomes</taxon>
        <taxon>ecological metagenomes</taxon>
    </lineage>
</organism>
<comment type="caution">
    <text evidence="1">The sequence shown here is derived from an EMBL/GenBank/DDBJ whole genome shotgun (WGS) entry which is preliminary data.</text>
</comment>
<dbReference type="Gene3D" id="3.10.129.10">
    <property type="entry name" value="Hotdog Thioesterase"/>
    <property type="match status" value="1"/>
</dbReference>
<gene>
    <name evidence="1" type="ORF">B2A_12613</name>
</gene>
<reference evidence="1" key="1">
    <citation type="submission" date="2013-08" db="EMBL/GenBank/DDBJ databases">
        <authorList>
            <person name="Mendez C."/>
            <person name="Richter M."/>
            <person name="Ferrer M."/>
            <person name="Sanchez J."/>
        </authorList>
    </citation>
    <scope>NUCLEOTIDE SEQUENCE</scope>
</reference>
<proteinExistence type="predicted"/>
<name>T0YHJ2_9ZZZZ</name>